<proteinExistence type="predicted"/>
<reference evidence="3" key="1">
    <citation type="journal article" date="2019" name="Int. J. Syst. Evol. Microbiol.">
        <title>The Global Catalogue of Microorganisms (GCM) 10K type strain sequencing project: providing services to taxonomists for standard genome sequencing and annotation.</title>
        <authorList>
            <consortium name="The Broad Institute Genomics Platform"/>
            <consortium name="The Broad Institute Genome Sequencing Center for Infectious Disease"/>
            <person name="Wu L."/>
            <person name="Ma J."/>
        </authorList>
    </citation>
    <scope>NUCLEOTIDE SEQUENCE [LARGE SCALE GENOMIC DNA]</scope>
    <source>
        <strain evidence="3">JCM 13006</strain>
    </source>
</reference>
<name>A0ABP9DPA2_9ACTN</name>
<accession>A0ABP9DPA2</accession>
<dbReference type="RefSeq" id="WP_345697686.1">
    <property type="nucleotide sequence ID" value="NZ_BAABIS010000001.1"/>
</dbReference>
<dbReference type="PANTHER" id="PTHR43190">
    <property type="entry name" value="N-ACETYL-D-GLUCOSAMINE KINASE"/>
    <property type="match status" value="1"/>
</dbReference>
<keyword evidence="3" id="KW-1185">Reference proteome</keyword>
<sequence>MTGGPLVVGLDVGGSTTRVLLADLDGTVLGAARGEGGNPVSHGAAAAVRAVGDTVRRALAEAGADPARVASGVIGLAGGSVAGGALDVLWPGLGLGCRPALVGDAELAYTAGTFAPDGSVLIAGTGAVAAECRAHTPVRTADGHGWLLGDLGSGYWLGRAAVADALTAIDRADGGPLAGLAAAVVEALAGPLPAAANLRTAVIAAAHAHAPVHLAKLAPLVLRRAAEGDPDATALVERAAGHLLDTLATVREPDSRRPIVLAGGVLTPDTPLTAAVRTRITARWPDAALRPAGDPAGAAAWLAARGLGRADERLHAALTRAR</sequence>
<evidence type="ECO:0000313" key="2">
    <source>
        <dbReference type="EMBL" id="GAA4853919.1"/>
    </source>
</evidence>
<evidence type="ECO:0000313" key="3">
    <source>
        <dbReference type="Proteomes" id="UP001501752"/>
    </source>
</evidence>
<comment type="caution">
    <text evidence="2">The sequence shown here is derived from an EMBL/GenBank/DDBJ whole genome shotgun (WGS) entry which is preliminary data.</text>
</comment>
<dbReference type="SUPFAM" id="SSF53067">
    <property type="entry name" value="Actin-like ATPase domain"/>
    <property type="match status" value="2"/>
</dbReference>
<dbReference type="Gene3D" id="3.30.420.40">
    <property type="match status" value="2"/>
</dbReference>
<dbReference type="InterPro" id="IPR052519">
    <property type="entry name" value="Euk-type_GlcNAc_Kinase"/>
</dbReference>
<organism evidence="2 3">
    <name type="scientific">Kitasatospora terrestris</name>
    <dbReference type="NCBI Taxonomy" id="258051"/>
    <lineage>
        <taxon>Bacteria</taxon>
        <taxon>Bacillati</taxon>
        <taxon>Actinomycetota</taxon>
        <taxon>Actinomycetes</taxon>
        <taxon>Kitasatosporales</taxon>
        <taxon>Streptomycetaceae</taxon>
        <taxon>Kitasatospora</taxon>
    </lineage>
</organism>
<dbReference type="EMBL" id="BAABIS010000001">
    <property type="protein sequence ID" value="GAA4853919.1"/>
    <property type="molecule type" value="Genomic_DNA"/>
</dbReference>
<feature type="domain" description="ATPase BadF/BadG/BcrA/BcrD type" evidence="1">
    <location>
        <begin position="8"/>
        <end position="267"/>
    </location>
</feature>
<dbReference type="Proteomes" id="UP001501752">
    <property type="component" value="Unassembled WGS sequence"/>
</dbReference>
<gene>
    <name evidence="2" type="ORF">GCM10023235_34060</name>
</gene>
<dbReference type="PANTHER" id="PTHR43190:SF3">
    <property type="entry name" value="N-ACETYL-D-GLUCOSAMINE KINASE"/>
    <property type="match status" value="1"/>
</dbReference>
<protein>
    <submittedName>
        <fullName evidence="2">BadF/BadG/BcrA/BcrD ATPase family protein</fullName>
    </submittedName>
</protein>
<dbReference type="InterPro" id="IPR002731">
    <property type="entry name" value="ATPase_BadF"/>
</dbReference>
<evidence type="ECO:0000259" key="1">
    <source>
        <dbReference type="Pfam" id="PF01869"/>
    </source>
</evidence>
<dbReference type="Pfam" id="PF01869">
    <property type="entry name" value="BcrAD_BadFG"/>
    <property type="match status" value="1"/>
</dbReference>
<dbReference type="InterPro" id="IPR043129">
    <property type="entry name" value="ATPase_NBD"/>
</dbReference>